<dbReference type="AlphaFoldDB" id="A0A917S0F1"/>
<dbReference type="RefSeq" id="WP_188802046.1">
    <property type="nucleotide sequence ID" value="NZ_BMOK01000003.1"/>
</dbReference>
<evidence type="ECO:0000313" key="3">
    <source>
        <dbReference type="Proteomes" id="UP000654670"/>
    </source>
</evidence>
<keyword evidence="1" id="KW-0472">Membrane</keyword>
<comment type="caution">
    <text evidence="2">The sequence shown here is derived from an EMBL/GenBank/DDBJ whole genome shotgun (WGS) entry which is preliminary data.</text>
</comment>
<protein>
    <submittedName>
        <fullName evidence="2">Uncharacterized protein</fullName>
    </submittedName>
</protein>
<feature type="transmembrane region" description="Helical" evidence="1">
    <location>
        <begin position="65"/>
        <end position="84"/>
    </location>
</feature>
<feature type="transmembrane region" description="Helical" evidence="1">
    <location>
        <begin position="124"/>
        <end position="142"/>
    </location>
</feature>
<keyword evidence="1" id="KW-0812">Transmembrane</keyword>
<keyword evidence="1" id="KW-1133">Transmembrane helix</keyword>
<evidence type="ECO:0000256" key="1">
    <source>
        <dbReference type="SAM" id="Phobius"/>
    </source>
</evidence>
<name>A0A917S0F1_9BACL</name>
<feature type="transmembrane region" description="Helical" evidence="1">
    <location>
        <begin position="29"/>
        <end position="45"/>
    </location>
</feature>
<dbReference type="EMBL" id="BMOK01000003">
    <property type="protein sequence ID" value="GGL48368.1"/>
    <property type="molecule type" value="Genomic_DNA"/>
</dbReference>
<feature type="transmembrane region" description="Helical" evidence="1">
    <location>
        <begin position="96"/>
        <end position="112"/>
    </location>
</feature>
<gene>
    <name evidence="2" type="ORF">GCM10007968_10730</name>
</gene>
<reference evidence="2" key="2">
    <citation type="submission" date="2020-09" db="EMBL/GenBank/DDBJ databases">
        <authorList>
            <person name="Sun Q."/>
            <person name="Ohkuma M."/>
        </authorList>
    </citation>
    <scope>NUCLEOTIDE SEQUENCE</scope>
    <source>
        <strain evidence="2">JCM 15325</strain>
    </source>
</reference>
<accession>A0A917S0F1</accession>
<dbReference type="Proteomes" id="UP000654670">
    <property type="component" value="Unassembled WGS sequence"/>
</dbReference>
<evidence type="ECO:0000313" key="2">
    <source>
        <dbReference type="EMBL" id="GGL48368.1"/>
    </source>
</evidence>
<proteinExistence type="predicted"/>
<sequence>MVLASNLCLFWIVVNLFVMLPKKITRDETLFLFLTSSLLIMFALINPAKRLYIGDPGLHYSAEQGIAFLVNRNLIFPFLTIIAVNLMQYGIQWQKGVTVLISFLTFILYSYIEERYTVVSHVSLPSRISFFFLYFALILLLLKGFRLLAETEPLR</sequence>
<keyword evidence="3" id="KW-1185">Reference proteome</keyword>
<reference evidence="2" key="1">
    <citation type="journal article" date="2014" name="Int. J. Syst. Evol. Microbiol.">
        <title>Complete genome sequence of Corynebacterium casei LMG S-19264T (=DSM 44701T), isolated from a smear-ripened cheese.</title>
        <authorList>
            <consortium name="US DOE Joint Genome Institute (JGI-PGF)"/>
            <person name="Walter F."/>
            <person name="Albersmeier A."/>
            <person name="Kalinowski J."/>
            <person name="Ruckert C."/>
        </authorList>
    </citation>
    <scope>NUCLEOTIDE SEQUENCE</scope>
    <source>
        <strain evidence="2">JCM 15325</strain>
    </source>
</reference>
<organism evidence="2 3">
    <name type="scientific">Sporolactobacillus putidus</name>
    <dbReference type="NCBI Taxonomy" id="492735"/>
    <lineage>
        <taxon>Bacteria</taxon>
        <taxon>Bacillati</taxon>
        <taxon>Bacillota</taxon>
        <taxon>Bacilli</taxon>
        <taxon>Bacillales</taxon>
        <taxon>Sporolactobacillaceae</taxon>
        <taxon>Sporolactobacillus</taxon>
    </lineage>
</organism>